<reference evidence="4" key="1">
    <citation type="submission" date="2010-02" db="EMBL/GenBank/DDBJ databases">
        <title>Complete sequence of chromosome of Natrialba magadii ATCC 43099.</title>
        <authorList>
            <consortium name="US DOE Joint Genome Institute"/>
            <person name="Lucas S."/>
            <person name="Copeland A."/>
            <person name="Lapidus A."/>
            <person name="Cheng J.-F."/>
            <person name="Bruce D."/>
            <person name="Goodwin L."/>
            <person name="Pitluck S."/>
            <person name="Davenport K."/>
            <person name="Saunders E."/>
            <person name="Detter J.C."/>
            <person name="Han C."/>
            <person name="Tapia R."/>
            <person name="Land M."/>
            <person name="Hauser L."/>
            <person name="Kyrpides N."/>
            <person name="Mikhailova N."/>
            <person name="De Castro R.E."/>
            <person name="Maupin-Furlow J.A."/>
            <person name="Woyke T."/>
        </authorList>
    </citation>
    <scope>NUCLEOTIDE SEQUENCE [LARGE SCALE GENOMIC DNA]</scope>
    <source>
        <strain evidence="4">ATCC 43099 / DSM 3394 / CCM 3739 / CIP 104546 / IAM 13178 / JCM 8861 / NBRC 102185 / NCIMB 2190 / MS3</strain>
    </source>
</reference>
<dbReference type="EMBL" id="CP001932">
    <property type="protein sequence ID" value="ADD03828.1"/>
    <property type="molecule type" value="Genomic_DNA"/>
</dbReference>
<dbReference type="PaxDb" id="547559-Nmag_0236"/>
<organism evidence="2 4">
    <name type="scientific">Natrialba magadii (strain ATCC 43099 / DSM 3394 / CCM 3739 / CIP 104546 / IAM 13178 / JCM 8861 / NBRC 102185 / NCIMB 2190 / MS3)</name>
    <name type="common">Natronobacterium magadii</name>
    <dbReference type="NCBI Taxonomy" id="547559"/>
    <lineage>
        <taxon>Archaea</taxon>
        <taxon>Methanobacteriati</taxon>
        <taxon>Methanobacteriota</taxon>
        <taxon>Stenosarchaea group</taxon>
        <taxon>Halobacteria</taxon>
        <taxon>Halobacteriales</taxon>
        <taxon>Natrialbaceae</taxon>
        <taxon>Natrialba</taxon>
    </lineage>
</organism>
<accession>D3SX08</accession>
<name>D3SX08_NATMM</name>
<reference evidence="2 4" key="2">
    <citation type="journal article" date="2012" name="BMC Genomics">
        <title>A comparative genomics perspective on the genetic content of the alkaliphilic haloarchaeon Natrialba magadii ATCC 43099T.</title>
        <authorList>
            <person name="Siddaramappa S."/>
            <person name="Challacombe J.F."/>
            <person name="Decastro R.E."/>
            <person name="Pfeiffer F."/>
            <person name="Sastre D.E."/>
            <person name="Gimenez M.I."/>
            <person name="Paggi R.A."/>
            <person name="Detter J.C."/>
            <person name="Davenport K.W."/>
            <person name="Goodwin L.A."/>
            <person name="Kyrpides N."/>
            <person name="Tapia R."/>
            <person name="Pitluck S."/>
            <person name="Lucas S."/>
            <person name="Woyke T."/>
            <person name="Maupin-Furlow J.A."/>
        </authorList>
    </citation>
    <scope>NUCLEOTIDE SEQUENCE [LARGE SCALE GENOMIC DNA]</scope>
    <source>
        <strain evidence="2">ATCC 43099</strain>
        <strain evidence="4">ATCC 43099 / DSM 3394 / CCM 3739 / CIP 104546 / IAM 13178 / JCM 8861 / NBRC 102185 / NCIMB 2190 / MS3</strain>
    </source>
</reference>
<dbReference type="PATRIC" id="fig|547559.17.peg.313"/>
<sequence>MVVLMATKKQCNFSHKDDEVVDEAVRALIEYEIGETPSEWIRRKKREELLARDELPLVLAERLASELESEASSALDEAESLRKRADELETEAEDKRQRAEELLDLGDEEVSLESEDDSPKQSYRDRMVEQLADLAADGDALTLRNDDIVREIREASDDPRTSETITPTEWYDELRHEIEQAADVPATELDIAIDQTERLR</sequence>
<evidence type="ECO:0000256" key="1">
    <source>
        <dbReference type="SAM" id="MobiDB-lite"/>
    </source>
</evidence>
<dbReference type="STRING" id="547559.Nmag_0236"/>
<reference evidence="2" key="4">
    <citation type="submission" date="2016-09" db="EMBL/GenBank/DDBJ databases">
        <authorList>
            <person name="Pfeiffer F."/>
        </authorList>
    </citation>
    <scope>NUCLEOTIDE SEQUENCE</scope>
    <source>
        <strain evidence="2">ATCC 43099</strain>
    </source>
</reference>
<reference evidence="3 5" key="3">
    <citation type="journal article" date="2014" name="PLoS Genet.">
        <title>Phylogenetically driven sequencing of extremely halophilic archaea reveals strategies for static and dynamic osmo-response.</title>
        <authorList>
            <person name="Becker E.A."/>
            <person name="Seitzer P.M."/>
            <person name="Tritt A."/>
            <person name="Larsen D."/>
            <person name="Krusor M."/>
            <person name="Yao A.I."/>
            <person name="Wu D."/>
            <person name="Madern D."/>
            <person name="Eisen J.A."/>
            <person name="Darling A.E."/>
            <person name="Facciotti M.T."/>
        </authorList>
    </citation>
    <scope>NUCLEOTIDE SEQUENCE [LARGE SCALE GENOMIC DNA]</scope>
    <source>
        <strain evidence="5">ATCC 43099 / DSM 3394 / CCM 3739 / CIP 104546 / IAM 13178 / JCM 8861 / NBRC 102185 / NCIMB 2190 / MS3</strain>
        <strain evidence="3">MS-3</strain>
    </source>
</reference>
<protein>
    <submittedName>
        <fullName evidence="2">Uncharacterized protein</fullName>
    </submittedName>
</protein>
<gene>
    <name evidence="2" type="ordered locus">Nmag_0236</name>
    <name evidence="3" type="ORF">C500_01625</name>
</gene>
<dbReference type="KEGG" id="nmg:Nmag_0236"/>
<keyword evidence="4" id="KW-1185">Reference proteome</keyword>
<feature type="region of interest" description="Disordered" evidence="1">
    <location>
        <begin position="68"/>
        <end position="123"/>
    </location>
</feature>
<dbReference type="Proteomes" id="UP000011543">
    <property type="component" value="Unassembled WGS sequence"/>
</dbReference>
<feature type="compositionally biased region" description="Acidic residues" evidence="1">
    <location>
        <begin position="102"/>
        <end position="116"/>
    </location>
</feature>
<dbReference type="HOGENOM" id="CLU_1363683_0_0_2"/>
<evidence type="ECO:0000313" key="4">
    <source>
        <dbReference type="Proteomes" id="UP000001879"/>
    </source>
</evidence>
<evidence type="ECO:0000313" key="2">
    <source>
        <dbReference type="EMBL" id="ADD03828.1"/>
    </source>
</evidence>
<evidence type="ECO:0000313" key="5">
    <source>
        <dbReference type="Proteomes" id="UP000011543"/>
    </source>
</evidence>
<evidence type="ECO:0000313" key="3">
    <source>
        <dbReference type="EMBL" id="ELY33491.1"/>
    </source>
</evidence>
<dbReference type="EMBL" id="AOHS01000009">
    <property type="protein sequence ID" value="ELY33491.1"/>
    <property type="molecule type" value="Genomic_DNA"/>
</dbReference>
<dbReference type="AlphaFoldDB" id="D3SX08"/>
<proteinExistence type="predicted"/>
<feature type="compositionally biased region" description="Basic and acidic residues" evidence="1">
    <location>
        <begin position="79"/>
        <end position="101"/>
    </location>
</feature>
<dbReference type="Proteomes" id="UP000001879">
    <property type="component" value="Chromosome"/>
</dbReference>